<comment type="similarity">
    <text evidence="3 10">Belongs to the glycosyl hydrolase 2 family.</text>
</comment>
<dbReference type="InterPro" id="IPR006104">
    <property type="entry name" value="Glyco_hydro_2_N"/>
</dbReference>
<evidence type="ECO:0000313" key="13">
    <source>
        <dbReference type="EMBL" id="GHE30282.1"/>
    </source>
</evidence>
<dbReference type="PANTHER" id="PTHR46323">
    <property type="entry name" value="BETA-GALACTOSIDASE"/>
    <property type="match status" value="1"/>
</dbReference>
<dbReference type="SUPFAM" id="SSF51445">
    <property type="entry name" value="(Trans)glycosidases"/>
    <property type="match status" value="1"/>
</dbReference>
<dbReference type="RefSeq" id="WP_189625687.1">
    <property type="nucleotide sequence ID" value="NZ_BNAF01000004.1"/>
</dbReference>
<feature type="domain" description="Beta galactosidase small chain/" evidence="12">
    <location>
        <begin position="786"/>
        <end position="1063"/>
    </location>
</feature>
<proteinExistence type="inferred from homology"/>
<comment type="subunit">
    <text evidence="4">Monomer.</text>
</comment>
<name>A0ABQ3HWJ6_9SPHI</name>
<keyword evidence="6 10" id="KW-0378">Hydrolase</keyword>
<dbReference type="Pfam" id="PF00703">
    <property type="entry name" value="Glyco_hydro_2"/>
    <property type="match status" value="1"/>
</dbReference>
<dbReference type="InterPro" id="IPR017853">
    <property type="entry name" value="GH"/>
</dbReference>
<dbReference type="PANTHER" id="PTHR46323:SF2">
    <property type="entry name" value="BETA-GALACTOSIDASE"/>
    <property type="match status" value="1"/>
</dbReference>
<dbReference type="InterPro" id="IPR032312">
    <property type="entry name" value="LacZ_4"/>
</dbReference>
<evidence type="ECO:0000256" key="1">
    <source>
        <dbReference type="ARBA" id="ARBA00001412"/>
    </source>
</evidence>
<comment type="cofactor">
    <cofactor evidence="2">
        <name>Ca(2+)</name>
        <dbReference type="ChEBI" id="CHEBI:29108"/>
    </cofactor>
</comment>
<dbReference type="SUPFAM" id="SSF74650">
    <property type="entry name" value="Galactose mutarotase-like"/>
    <property type="match status" value="1"/>
</dbReference>
<dbReference type="EC" id="3.2.1.23" evidence="5 10"/>
<dbReference type="EMBL" id="BNAF01000004">
    <property type="protein sequence ID" value="GHE30282.1"/>
    <property type="molecule type" value="Genomic_DNA"/>
</dbReference>
<keyword evidence="11" id="KW-0732">Signal</keyword>
<dbReference type="InterPro" id="IPR036156">
    <property type="entry name" value="Beta-gal/glucu_dom_sf"/>
</dbReference>
<dbReference type="InterPro" id="IPR006103">
    <property type="entry name" value="Glyco_hydro_2_cat"/>
</dbReference>
<dbReference type="PROSITE" id="PS00719">
    <property type="entry name" value="GLYCOSYL_HYDROL_F2_1"/>
    <property type="match status" value="1"/>
</dbReference>
<dbReference type="Gene3D" id="2.60.120.260">
    <property type="entry name" value="Galactose-binding domain-like"/>
    <property type="match status" value="1"/>
</dbReference>
<dbReference type="Pfam" id="PF02836">
    <property type="entry name" value="Glyco_hydro_2_C"/>
    <property type="match status" value="1"/>
</dbReference>
<dbReference type="Gene3D" id="2.70.98.10">
    <property type="match status" value="1"/>
</dbReference>
<dbReference type="InterPro" id="IPR050347">
    <property type="entry name" value="Bact_Beta-galactosidase"/>
</dbReference>
<evidence type="ECO:0000256" key="8">
    <source>
        <dbReference type="ARBA" id="ARBA00023295"/>
    </source>
</evidence>
<dbReference type="Gene3D" id="2.60.40.10">
    <property type="entry name" value="Immunoglobulins"/>
    <property type="match status" value="2"/>
</dbReference>
<evidence type="ECO:0000313" key="14">
    <source>
        <dbReference type="Proteomes" id="UP000620550"/>
    </source>
</evidence>
<evidence type="ECO:0000256" key="4">
    <source>
        <dbReference type="ARBA" id="ARBA00011245"/>
    </source>
</evidence>
<dbReference type="InterPro" id="IPR008979">
    <property type="entry name" value="Galactose-bd-like_sf"/>
</dbReference>
<dbReference type="SMART" id="SM01038">
    <property type="entry name" value="Bgal_small_N"/>
    <property type="match status" value="1"/>
</dbReference>
<keyword evidence="14" id="KW-1185">Reference proteome</keyword>
<evidence type="ECO:0000256" key="6">
    <source>
        <dbReference type="ARBA" id="ARBA00022801"/>
    </source>
</evidence>
<dbReference type="InterPro" id="IPR014718">
    <property type="entry name" value="GH-type_carb-bd"/>
</dbReference>
<accession>A0ABQ3HWJ6</accession>
<protein>
    <recommendedName>
        <fullName evidence="5 10">Beta-galactosidase</fullName>
        <ecNumber evidence="5 10">3.2.1.23</ecNumber>
    </recommendedName>
    <alternativeName>
        <fullName evidence="9 10">Lactase</fullName>
    </alternativeName>
</protein>
<dbReference type="Gene3D" id="3.20.20.80">
    <property type="entry name" value="Glycosidases"/>
    <property type="match status" value="1"/>
</dbReference>
<reference evidence="14" key="1">
    <citation type="journal article" date="2019" name="Int. J. Syst. Evol. Microbiol.">
        <title>The Global Catalogue of Microorganisms (GCM) 10K type strain sequencing project: providing services to taxonomists for standard genome sequencing and annotation.</title>
        <authorList>
            <consortium name="The Broad Institute Genomics Platform"/>
            <consortium name="The Broad Institute Genome Sequencing Center for Infectious Disease"/>
            <person name="Wu L."/>
            <person name="Ma J."/>
        </authorList>
    </citation>
    <scope>NUCLEOTIDE SEQUENCE [LARGE SCALE GENOMIC DNA]</scope>
    <source>
        <strain evidence="14">CGMCC 1.12966</strain>
    </source>
</reference>
<dbReference type="SUPFAM" id="SSF49785">
    <property type="entry name" value="Galactose-binding domain-like"/>
    <property type="match status" value="1"/>
</dbReference>
<dbReference type="InterPro" id="IPR011013">
    <property type="entry name" value="Gal_mutarotase_sf_dom"/>
</dbReference>
<dbReference type="SUPFAM" id="SSF49303">
    <property type="entry name" value="beta-Galactosidase/glucuronidase domain"/>
    <property type="match status" value="2"/>
</dbReference>
<evidence type="ECO:0000256" key="7">
    <source>
        <dbReference type="ARBA" id="ARBA00022837"/>
    </source>
</evidence>
<evidence type="ECO:0000256" key="3">
    <source>
        <dbReference type="ARBA" id="ARBA00007401"/>
    </source>
</evidence>
<evidence type="ECO:0000256" key="2">
    <source>
        <dbReference type="ARBA" id="ARBA00001913"/>
    </source>
</evidence>
<dbReference type="Pfam" id="PF02929">
    <property type="entry name" value="Bgal_small_N"/>
    <property type="match status" value="1"/>
</dbReference>
<dbReference type="InterPro" id="IPR023230">
    <property type="entry name" value="Glyco_hydro_2_CS"/>
</dbReference>
<dbReference type="PRINTS" id="PR00132">
    <property type="entry name" value="GLHYDRLASE2"/>
</dbReference>
<dbReference type="Pfam" id="PF02837">
    <property type="entry name" value="Glyco_hydro_2_N"/>
    <property type="match status" value="1"/>
</dbReference>
<keyword evidence="8 10" id="KW-0326">Glycosidase</keyword>
<gene>
    <name evidence="13" type="ORF">GCM10017764_11500</name>
</gene>
<feature type="chain" id="PRO_5047321361" description="Beta-galactosidase" evidence="11">
    <location>
        <begin position="24"/>
        <end position="1066"/>
    </location>
</feature>
<keyword evidence="7" id="KW-0106">Calcium</keyword>
<dbReference type="Pfam" id="PF16353">
    <property type="entry name" value="LacZ_4"/>
    <property type="match status" value="1"/>
</dbReference>
<comment type="caution">
    <text evidence="13">The sequence shown here is derived from an EMBL/GenBank/DDBJ whole genome shotgun (WGS) entry which is preliminary data.</text>
</comment>
<dbReference type="Proteomes" id="UP000620550">
    <property type="component" value="Unassembled WGS sequence"/>
</dbReference>
<evidence type="ECO:0000256" key="5">
    <source>
        <dbReference type="ARBA" id="ARBA00012756"/>
    </source>
</evidence>
<dbReference type="InterPro" id="IPR013783">
    <property type="entry name" value="Ig-like_fold"/>
</dbReference>
<dbReference type="InterPro" id="IPR006101">
    <property type="entry name" value="Glyco_hydro_2"/>
</dbReference>
<dbReference type="InterPro" id="IPR004199">
    <property type="entry name" value="B-gal_small/dom_5"/>
</dbReference>
<organism evidence="13 14">
    <name type="scientific">Sphingobacterium griseoflavum</name>
    <dbReference type="NCBI Taxonomy" id="1474952"/>
    <lineage>
        <taxon>Bacteria</taxon>
        <taxon>Pseudomonadati</taxon>
        <taxon>Bacteroidota</taxon>
        <taxon>Sphingobacteriia</taxon>
        <taxon>Sphingobacteriales</taxon>
        <taxon>Sphingobacteriaceae</taxon>
        <taxon>Sphingobacterium</taxon>
    </lineage>
</organism>
<dbReference type="InterPro" id="IPR006102">
    <property type="entry name" value="Ig-like_GH2"/>
</dbReference>
<evidence type="ECO:0000256" key="10">
    <source>
        <dbReference type="RuleBase" id="RU361154"/>
    </source>
</evidence>
<feature type="signal peptide" evidence="11">
    <location>
        <begin position="1"/>
        <end position="23"/>
    </location>
</feature>
<evidence type="ECO:0000256" key="11">
    <source>
        <dbReference type="SAM" id="SignalP"/>
    </source>
</evidence>
<evidence type="ECO:0000256" key="9">
    <source>
        <dbReference type="ARBA" id="ARBA00032230"/>
    </source>
</evidence>
<sequence>MKRSAKINVALALCLFTVQSLVAQSSVTLSGKGPARQQEPPVDRKGVPWLDETIVEENRLPMHASYFVYESEALANQADWRKSRNYLSLNGDWKFKWVEAPKDLPANFEAVAHDDSQWPTFPVPANWELHGYGFPMYTTSGFEFTYLMGRANPPIVPMRFNPTAVYRRTVELGDAWDGKQVYLHIGAAKSNLSVWVNGKYVGYGEDSKLPSEFDISSFLSKGKNLIVLKVMRWGVANYLEDQDMWRLSGITRDCYLLAREATHLYDLDFAAQLDSTFRQGNLVSKLQLNAPAKQALQADIALLQNGRPVARQTLDVAVGAQQLSTAILVEDPLLWTAETPNLYQVITTLKTADGKVLEVIPQRVGFRKVEIKNGQFLVNGQPILIKGVNRHETDPKTGHVISREAMVKDIQLMKQFNINSVRSSHYPNSETWLDLCDEYGLYVIDEANIESHGMGYDLSYTMANRPTWERAHVTRVERMMDRDKNHASIITWSMGNEAGNGYNFYRAYLAMKARDTSRPVQYERAVVNYGEMRFDWNTDMIVPMYASPAAMESYAKRTKQPVRPFIQCEYAHAMGNSLGNFKDYWDIIRAHKDHFQGGYIWDFVDQCFQRVNAKGDTVYTYGGDYEPKEAITGWNYASKGIFYANRTPYPHAWEMKKVYQDIHSTLIGGDSIAIYNEKFFTDLQNVELLWELVLDGKTIQSGRIDDIRVKPQQTQNLALGLKENPGKGELFLNLIYRLKSAEPLIPARHIVATEQLSLGGAYNALTTNRIAGAAAIDLEQGSDIVAIKGKDLLLVFDKQEGWLKKYRYRGVDLLEEGAHFKANFWRAPNDNDFGANTPEKLKAWKVVTNKSEVVSFKADLEGDVAHVTVQHTLPDVFATLTMDYWVNSLGQMTVEQTLTADTSQKVEVLPRFGMQWIFPKGFENIDYYGRGPQENYQDRNFSAHVGHYKQTVDEQYFPYVMPQETGNKTDIRFWTLTDKKGRGLTITADSLFSASALHFFDADLDDGDKRAQRHAADLVKRPQTQLNIDWKQMGVGGINSWGAWPMQSYLLPYQNYRFAFTVRPTF</sequence>
<comment type="catalytic activity">
    <reaction evidence="1 10">
        <text>Hydrolysis of terminal non-reducing beta-D-galactose residues in beta-D-galactosides.</text>
        <dbReference type="EC" id="3.2.1.23"/>
    </reaction>
</comment>
<evidence type="ECO:0000259" key="12">
    <source>
        <dbReference type="SMART" id="SM01038"/>
    </source>
</evidence>